<dbReference type="EMBL" id="CP082237">
    <property type="protein sequence ID" value="QZT32886.1"/>
    <property type="molecule type" value="Genomic_DNA"/>
</dbReference>
<dbReference type="RefSeq" id="WP_222822574.1">
    <property type="nucleotide sequence ID" value="NZ_CP082237.1"/>
</dbReference>
<evidence type="ECO:0000313" key="3">
    <source>
        <dbReference type="Proteomes" id="UP000825179"/>
    </source>
</evidence>
<dbReference type="SUPFAM" id="SSF54593">
    <property type="entry name" value="Glyoxalase/Bleomycin resistance protein/Dihydroxybiphenyl dioxygenase"/>
    <property type="match status" value="1"/>
</dbReference>
<feature type="domain" description="VOC" evidence="1">
    <location>
        <begin position="159"/>
        <end position="285"/>
    </location>
</feature>
<proteinExistence type="predicted"/>
<keyword evidence="3" id="KW-1185">Reference proteome</keyword>
<reference evidence="2 3" key="1">
    <citation type="journal article" date="2020" name="Extremophiles">
        <title>Genomic analysis of Caldalkalibacillus thermarum TA2.A1 reveals aerobic alkaliphilic metabolism and evolutionary hallmarks linking alkaliphilic bacteria and plant life.</title>
        <authorList>
            <person name="de Jong S.I."/>
            <person name="van den Broek M.A."/>
            <person name="Merkel A.Y."/>
            <person name="de la Torre Cortes P."/>
            <person name="Kalamorz F."/>
            <person name="Cook G.M."/>
            <person name="van Loosdrecht M.C.M."/>
            <person name="McMillan D.G.G."/>
        </authorList>
    </citation>
    <scope>NUCLEOTIDE SEQUENCE [LARGE SCALE GENOMIC DNA]</scope>
    <source>
        <strain evidence="2 3">TA2.A1</strain>
    </source>
</reference>
<dbReference type="Gene3D" id="3.10.180.10">
    <property type="entry name" value="2,3-Dihydroxybiphenyl 1,2-Dioxygenase, domain 1"/>
    <property type="match status" value="2"/>
</dbReference>
<dbReference type="PANTHER" id="PTHR36110">
    <property type="entry name" value="RING-CLEAVING DIOXYGENASE MHQE-RELATED"/>
    <property type="match status" value="1"/>
</dbReference>
<dbReference type="AlphaFoldDB" id="A0A8X8I258"/>
<dbReference type="CDD" id="cd08347">
    <property type="entry name" value="PcpA_C_like"/>
    <property type="match status" value="1"/>
</dbReference>
<feature type="domain" description="VOC" evidence="1">
    <location>
        <begin position="8"/>
        <end position="134"/>
    </location>
</feature>
<dbReference type="CDD" id="cd08346">
    <property type="entry name" value="PcpA_N_like"/>
    <property type="match status" value="1"/>
</dbReference>
<organism evidence="2 3">
    <name type="scientific">Caldalkalibacillus thermarum (strain TA2.A1)</name>
    <dbReference type="NCBI Taxonomy" id="986075"/>
    <lineage>
        <taxon>Bacteria</taxon>
        <taxon>Bacillati</taxon>
        <taxon>Bacillota</taxon>
        <taxon>Bacilli</taxon>
        <taxon>Bacillales</taxon>
        <taxon>Bacillaceae</taxon>
        <taxon>Caldalkalibacillus</taxon>
    </lineage>
</organism>
<keyword evidence="2" id="KW-0223">Dioxygenase</keyword>
<sequence>MSLKALKGIHHVSAITANARKNYEFYTQTLGMRLVKKTINQDDPSVYHLFYADERGNPGTDLTFFDIPNAGQSYPGTNSITATSLRVPTDESLEYWKERFGQFGVEHDEINQRNGRATLAFRDFEGQRLILVSDENNVGVRGGRPWDKSPVPQEYGIRGLGAVQLTVSRFDPTAKVLTEVLGFREKGKYPSPTNGTHNIYVFETGEGGTGAEVHLEERSDLPPERQGRGSVHHVAFRVEDGEELSQWAAKLKELRIPNTGVVERYYFKSLYFREPNGILFELATDGPGFEVDEPFEHLGESLALPPYFEDQRAQIEAMLKPLNTKQRF</sequence>
<protein>
    <submittedName>
        <fullName evidence="2">Ring-cleaving dioxygenase</fullName>
    </submittedName>
</protein>
<evidence type="ECO:0000313" key="2">
    <source>
        <dbReference type="EMBL" id="QZT32886.1"/>
    </source>
</evidence>
<dbReference type="Pfam" id="PF00903">
    <property type="entry name" value="Glyoxalase"/>
    <property type="match status" value="2"/>
</dbReference>
<dbReference type="InterPro" id="IPR052537">
    <property type="entry name" value="Extradiol_RC_dioxygenase"/>
</dbReference>
<dbReference type="PANTHER" id="PTHR36110:SF4">
    <property type="entry name" value="RING-CLEAVING DIOXYGENASE MHQA-RELATED"/>
    <property type="match status" value="1"/>
</dbReference>
<dbReference type="InterPro" id="IPR029068">
    <property type="entry name" value="Glyas_Bleomycin-R_OHBP_Dase"/>
</dbReference>
<dbReference type="PROSITE" id="PS51819">
    <property type="entry name" value="VOC"/>
    <property type="match status" value="2"/>
</dbReference>
<accession>A0A8X8I258</accession>
<dbReference type="KEGG" id="cthu:HUR95_11090"/>
<name>A0A8X8I258_CALTT</name>
<dbReference type="GO" id="GO:0051213">
    <property type="term" value="F:dioxygenase activity"/>
    <property type="evidence" value="ECO:0007669"/>
    <property type="project" value="UniProtKB-KW"/>
</dbReference>
<keyword evidence="2" id="KW-0560">Oxidoreductase</keyword>
<dbReference type="InterPro" id="IPR037523">
    <property type="entry name" value="VOC_core"/>
</dbReference>
<dbReference type="InterPro" id="IPR004360">
    <property type="entry name" value="Glyas_Fos-R_dOase_dom"/>
</dbReference>
<evidence type="ECO:0000259" key="1">
    <source>
        <dbReference type="PROSITE" id="PS51819"/>
    </source>
</evidence>
<dbReference type="Proteomes" id="UP000825179">
    <property type="component" value="Chromosome"/>
</dbReference>
<gene>
    <name evidence="2" type="ORF">HUR95_11090</name>
</gene>